<comment type="caution">
    <text evidence="2">The sequence shown here is derived from an EMBL/GenBank/DDBJ whole genome shotgun (WGS) entry which is preliminary data.</text>
</comment>
<dbReference type="AlphaFoldDB" id="A0A090T3Y2"/>
<reference evidence="2 3" key="2">
    <citation type="submission" date="2014-09" db="EMBL/GenBank/DDBJ databases">
        <authorList>
            <consortium name="NBRP consortium"/>
            <person name="Sawabe T."/>
            <person name="Meirelles P."/>
            <person name="Nakanishi M."/>
            <person name="Sayaka M."/>
            <person name="Hattori M."/>
            <person name="Ohkuma M."/>
        </authorList>
    </citation>
    <scope>NUCLEOTIDE SEQUENCE [LARGE SCALE GENOMIC DNA]</scope>
    <source>
        <strain evidence="2 3">JCM 19240</strain>
    </source>
</reference>
<keyword evidence="1" id="KW-1133">Transmembrane helix</keyword>
<accession>A0A090T3Y2</accession>
<keyword evidence="1" id="KW-0472">Membrane</keyword>
<feature type="transmembrane region" description="Helical" evidence="1">
    <location>
        <begin position="12"/>
        <end position="29"/>
    </location>
</feature>
<organism evidence="2 3">
    <name type="scientific">Vibrio maritimus</name>
    <dbReference type="NCBI Taxonomy" id="990268"/>
    <lineage>
        <taxon>Bacteria</taxon>
        <taxon>Pseudomonadati</taxon>
        <taxon>Pseudomonadota</taxon>
        <taxon>Gammaproteobacteria</taxon>
        <taxon>Vibrionales</taxon>
        <taxon>Vibrionaceae</taxon>
        <taxon>Vibrio</taxon>
    </lineage>
</organism>
<keyword evidence="3" id="KW-1185">Reference proteome</keyword>
<sequence>MVPTIDVPKPVFVVWLCLLGTAWMTDYIINIDEEHQET</sequence>
<protein>
    <submittedName>
        <fullName evidence="2">Uncharacterized protein</fullName>
    </submittedName>
</protein>
<evidence type="ECO:0000313" key="2">
    <source>
        <dbReference type="EMBL" id="GAL34636.1"/>
    </source>
</evidence>
<gene>
    <name evidence="2" type="ORF">JCM19240_4186</name>
</gene>
<reference evidence="2 3" key="1">
    <citation type="submission" date="2014-09" db="EMBL/GenBank/DDBJ databases">
        <title>Vibrio maritimus JCM 19240. (C210) whole genome shotgun sequence.</title>
        <authorList>
            <person name="Sawabe T."/>
            <person name="Meirelles P."/>
            <person name="Nakanishi M."/>
            <person name="Sayaka M."/>
            <person name="Hattori M."/>
            <person name="Ohkuma M."/>
        </authorList>
    </citation>
    <scope>NUCLEOTIDE SEQUENCE [LARGE SCALE GENOMIC DNA]</scope>
    <source>
        <strain evidence="2 3">JCM 19240</strain>
    </source>
</reference>
<dbReference type="Proteomes" id="UP000029224">
    <property type="component" value="Unassembled WGS sequence"/>
</dbReference>
<keyword evidence="1" id="KW-0812">Transmembrane</keyword>
<name>A0A090T3Y2_9VIBR</name>
<dbReference type="EMBL" id="BBMT01000005">
    <property type="protein sequence ID" value="GAL34636.1"/>
    <property type="molecule type" value="Genomic_DNA"/>
</dbReference>
<evidence type="ECO:0000313" key="3">
    <source>
        <dbReference type="Proteomes" id="UP000029224"/>
    </source>
</evidence>
<evidence type="ECO:0000256" key="1">
    <source>
        <dbReference type="SAM" id="Phobius"/>
    </source>
</evidence>
<proteinExistence type="predicted"/>